<evidence type="ECO:0000313" key="3">
    <source>
        <dbReference type="Proteomes" id="UP000282423"/>
    </source>
</evidence>
<name>A0A420VV07_9SPHI</name>
<dbReference type="InterPro" id="IPR036736">
    <property type="entry name" value="ACP-like_sf"/>
</dbReference>
<comment type="caution">
    <text evidence="2">The sequence shown here is derived from an EMBL/GenBank/DDBJ whole genome shotgun (WGS) entry which is preliminary data.</text>
</comment>
<dbReference type="OrthoDB" id="668798at2"/>
<evidence type="ECO:0000313" key="2">
    <source>
        <dbReference type="EMBL" id="RKO70164.1"/>
    </source>
</evidence>
<evidence type="ECO:0000256" key="1">
    <source>
        <dbReference type="SAM" id="Phobius"/>
    </source>
</evidence>
<keyword evidence="1" id="KW-1133">Transmembrane helix</keyword>
<keyword evidence="3" id="KW-1185">Reference proteome</keyword>
<dbReference type="EMBL" id="RBWS01000014">
    <property type="protein sequence ID" value="RKO70164.1"/>
    <property type="molecule type" value="Genomic_DNA"/>
</dbReference>
<dbReference type="AlphaFoldDB" id="A0A420VV07"/>
<protein>
    <submittedName>
        <fullName evidence="2">Acyl carrier protein</fullName>
    </submittedName>
</protein>
<reference evidence="2 3" key="1">
    <citation type="submission" date="2018-10" db="EMBL/GenBank/DDBJ databases">
        <title>Sphingobacterium sp. M05W1-28.</title>
        <authorList>
            <person name="Cai H."/>
        </authorList>
    </citation>
    <scope>NUCLEOTIDE SEQUENCE [LARGE SCALE GENOMIC DNA]</scope>
    <source>
        <strain evidence="2 3">M05W1-28</strain>
    </source>
</reference>
<keyword evidence="1" id="KW-0812">Transmembrane</keyword>
<proteinExistence type="predicted"/>
<dbReference type="RefSeq" id="WP_121125721.1">
    <property type="nucleotide sequence ID" value="NZ_RBWS01000014.1"/>
</dbReference>
<feature type="transmembrane region" description="Helical" evidence="1">
    <location>
        <begin position="120"/>
        <end position="141"/>
    </location>
</feature>
<keyword evidence="1" id="KW-0472">Membrane</keyword>
<organism evidence="2 3">
    <name type="scientific">Sphingobacterium puteale</name>
    <dbReference type="NCBI Taxonomy" id="2420510"/>
    <lineage>
        <taxon>Bacteria</taxon>
        <taxon>Pseudomonadati</taxon>
        <taxon>Bacteroidota</taxon>
        <taxon>Sphingobacteriia</taxon>
        <taxon>Sphingobacteriales</taxon>
        <taxon>Sphingobacteriaceae</taxon>
        <taxon>Sphingobacterium</taxon>
    </lineage>
</organism>
<dbReference type="Proteomes" id="UP000282423">
    <property type="component" value="Unassembled WGS sequence"/>
</dbReference>
<accession>A0A420VV07</accession>
<dbReference type="Gene3D" id="1.10.1200.10">
    <property type="entry name" value="ACP-like"/>
    <property type="match status" value="1"/>
</dbReference>
<dbReference type="SUPFAM" id="SSF47336">
    <property type="entry name" value="ACP-like"/>
    <property type="match status" value="1"/>
</dbReference>
<sequence>MEDDELKNVDPDDISELLVKVEKSFDIKFGKTELLNISTFGELCDHITDKIQLEHSNDCTSQQAFYKLRNAIASTLQIDHKTISTDFSLIDLLPKQNRRSLVEKLEDNLGFKLHILRPPYWVTVTLAILFVTSCVALFFSWKVGLTGAVISNATFALFQSDKTSISP</sequence>
<gene>
    <name evidence="2" type="ORF">D7322_18480</name>
</gene>